<dbReference type="PANTHER" id="PTHR16088:SF3">
    <property type="entry name" value="GON-4-LIKE PROTEIN"/>
    <property type="match status" value="1"/>
</dbReference>
<dbReference type="GeneTree" id="ENSGT00390000016256"/>
<reference evidence="5" key="2">
    <citation type="submission" date="2025-08" db="UniProtKB">
        <authorList>
            <consortium name="Ensembl"/>
        </authorList>
    </citation>
    <scope>IDENTIFICATION</scope>
</reference>
<evidence type="ECO:0000256" key="2">
    <source>
        <dbReference type="ARBA" id="ARBA00023163"/>
    </source>
</evidence>
<keyword evidence="1" id="KW-0805">Transcription regulation</keyword>
<protein>
    <submittedName>
        <fullName evidence="5">Uncharacterized protein</fullName>
    </submittedName>
</protein>
<feature type="compositionally biased region" description="Acidic residues" evidence="4">
    <location>
        <begin position="17"/>
        <end position="27"/>
    </location>
</feature>
<evidence type="ECO:0000256" key="3">
    <source>
        <dbReference type="ARBA" id="ARBA00023242"/>
    </source>
</evidence>
<evidence type="ECO:0000313" key="6">
    <source>
        <dbReference type="Proteomes" id="UP000291022"/>
    </source>
</evidence>
<evidence type="ECO:0000313" key="5">
    <source>
        <dbReference type="Ensembl" id="ENSUAMP00000017424.1"/>
    </source>
</evidence>
<dbReference type="GO" id="GO:0005634">
    <property type="term" value="C:nucleus"/>
    <property type="evidence" value="ECO:0007669"/>
    <property type="project" value="TreeGrafter"/>
</dbReference>
<proteinExistence type="predicted"/>
<keyword evidence="3" id="KW-0539">Nucleus</keyword>
<organism evidence="5 6">
    <name type="scientific">Ursus americanus</name>
    <name type="common">American black bear</name>
    <name type="synonym">Euarctos americanus</name>
    <dbReference type="NCBI Taxonomy" id="9643"/>
    <lineage>
        <taxon>Eukaryota</taxon>
        <taxon>Metazoa</taxon>
        <taxon>Chordata</taxon>
        <taxon>Craniata</taxon>
        <taxon>Vertebrata</taxon>
        <taxon>Euteleostomi</taxon>
        <taxon>Mammalia</taxon>
        <taxon>Eutheria</taxon>
        <taxon>Laurasiatheria</taxon>
        <taxon>Carnivora</taxon>
        <taxon>Caniformia</taxon>
        <taxon>Ursidae</taxon>
        <taxon>Ursus</taxon>
    </lineage>
</organism>
<keyword evidence="2" id="KW-0804">Transcription</keyword>
<feature type="region of interest" description="Disordered" evidence="4">
    <location>
        <begin position="66"/>
        <end position="86"/>
    </location>
</feature>
<sequence>MEELFETFQDEMGLSNVEDDGPEEEERAAEPRPSFNTPQALRFEEPLANLLNEQHRTVKEQLEQLKMKKSSGRQQQEVERVKPQPEKVHQTLTLDPVQRGRLQQQMQQHVQLLTQIHLLASSNPNLSSEASTTRIFLVRFQVSFTLKTWASVSLGVTSPRWSPSTTYISSSLRHVLAAIPAASCVC</sequence>
<evidence type="ECO:0000256" key="1">
    <source>
        <dbReference type="ARBA" id="ARBA00023015"/>
    </source>
</evidence>
<dbReference type="GO" id="GO:0006355">
    <property type="term" value="P:regulation of DNA-templated transcription"/>
    <property type="evidence" value="ECO:0007669"/>
    <property type="project" value="TreeGrafter"/>
</dbReference>
<reference evidence="6" key="1">
    <citation type="submission" date="2016-06" db="EMBL/GenBank/DDBJ databases">
        <title>De novo assembly and RNA-Seq shows season-dependent expression and editing in black bear kidneys.</title>
        <authorList>
            <person name="Korstanje R."/>
            <person name="Srivastava A."/>
            <person name="Sarsani V.K."/>
            <person name="Sheehan S.M."/>
            <person name="Seger R.L."/>
            <person name="Barter M.E."/>
            <person name="Lindqvist C."/>
            <person name="Brody L.C."/>
            <person name="Mullikin J.C."/>
        </authorList>
    </citation>
    <scope>NUCLEOTIDE SEQUENCE [LARGE SCALE GENOMIC DNA]</scope>
</reference>
<dbReference type="PANTHER" id="PTHR16088">
    <property type="entry name" value="YY1 ASSOCIATED PROTEIN-RELATED"/>
    <property type="match status" value="1"/>
</dbReference>
<dbReference type="Ensembl" id="ENSUAMT00000019495.1">
    <property type="protein sequence ID" value="ENSUAMP00000017424.1"/>
    <property type="gene ID" value="ENSUAMG00000013828.1"/>
</dbReference>
<name>A0A452RF88_URSAM</name>
<evidence type="ECO:0000256" key="4">
    <source>
        <dbReference type="SAM" id="MobiDB-lite"/>
    </source>
</evidence>
<accession>A0A452RF88</accession>
<feature type="region of interest" description="Disordered" evidence="4">
    <location>
        <begin position="1"/>
        <end position="39"/>
    </location>
</feature>
<dbReference type="GO" id="GO:0003712">
    <property type="term" value="F:transcription coregulator activity"/>
    <property type="evidence" value="ECO:0007669"/>
    <property type="project" value="TreeGrafter"/>
</dbReference>
<keyword evidence="6" id="KW-1185">Reference proteome</keyword>
<dbReference type="InterPro" id="IPR052435">
    <property type="entry name" value="YY1-Transcr_Regul"/>
</dbReference>
<dbReference type="AlphaFoldDB" id="A0A452RF88"/>
<reference evidence="5" key="3">
    <citation type="submission" date="2025-09" db="UniProtKB">
        <authorList>
            <consortium name="Ensembl"/>
        </authorList>
    </citation>
    <scope>IDENTIFICATION</scope>
</reference>
<dbReference type="Proteomes" id="UP000291022">
    <property type="component" value="Unassembled WGS sequence"/>
</dbReference>
<dbReference type="STRING" id="9643.ENSUAMP00000017424"/>
<feature type="compositionally biased region" description="Basic and acidic residues" evidence="4">
    <location>
        <begin position="76"/>
        <end position="86"/>
    </location>
</feature>